<evidence type="ECO:0000256" key="5">
    <source>
        <dbReference type="ARBA" id="ARBA00022989"/>
    </source>
</evidence>
<dbReference type="PANTHER" id="PTHR13466:SF0">
    <property type="entry name" value="SMP-LTD DOMAIN-CONTAINING PROTEIN"/>
    <property type="match status" value="1"/>
</dbReference>
<feature type="region of interest" description="Disordered" evidence="9">
    <location>
        <begin position="603"/>
        <end position="634"/>
    </location>
</feature>
<dbReference type="GO" id="GO:0008289">
    <property type="term" value="F:lipid binding"/>
    <property type="evidence" value="ECO:0007669"/>
    <property type="project" value="UniProtKB-KW"/>
</dbReference>
<feature type="compositionally biased region" description="Low complexity" evidence="9">
    <location>
        <begin position="59"/>
        <end position="68"/>
    </location>
</feature>
<comment type="caution">
    <text evidence="12">The sequence shown here is derived from an EMBL/GenBank/DDBJ whole genome shotgun (WGS) entry which is preliminary data.</text>
</comment>
<evidence type="ECO:0000313" key="12">
    <source>
        <dbReference type="EMBL" id="KAF2882701.1"/>
    </source>
</evidence>
<evidence type="ECO:0000259" key="11">
    <source>
        <dbReference type="PROSITE" id="PS51847"/>
    </source>
</evidence>
<evidence type="ECO:0000256" key="4">
    <source>
        <dbReference type="ARBA" id="ARBA00022824"/>
    </source>
</evidence>
<evidence type="ECO:0000256" key="2">
    <source>
        <dbReference type="ARBA" id="ARBA00022448"/>
    </source>
</evidence>
<feature type="compositionally biased region" description="Basic and acidic residues" evidence="9">
    <location>
        <begin position="120"/>
        <end position="144"/>
    </location>
</feature>
<dbReference type="AlphaFoldDB" id="A0A8K0CCD8"/>
<dbReference type="GO" id="GO:0006869">
    <property type="term" value="P:lipid transport"/>
    <property type="evidence" value="ECO:0007669"/>
    <property type="project" value="UniProtKB-KW"/>
</dbReference>
<dbReference type="OrthoDB" id="26740at2759"/>
<feature type="region of interest" description="Disordered" evidence="9">
    <location>
        <begin position="40"/>
        <end position="104"/>
    </location>
</feature>
<reference evidence="12" key="1">
    <citation type="submission" date="2019-08" db="EMBL/GenBank/DDBJ databases">
        <title>The genome of the North American firefly Photinus pyralis.</title>
        <authorList>
            <consortium name="Photinus pyralis genome working group"/>
            <person name="Fallon T.R."/>
            <person name="Sander Lower S.E."/>
            <person name="Weng J.-K."/>
        </authorList>
    </citation>
    <scope>NUCLEOTIDE SEQUENCE</scope>
    <source>
        <strain evidence="12">TRF0915ILg1</strain>
        <tissue evidence="12">Whole body</tissue>
    </source>
</reference>
<evidence type="ECO:0000256" key="7">
    <source>
        <dbReference type="ARBA" id="ARBA00023121"/>
    </source>
</evidence>
<protein>
    <recommendedName>
        <fullName evidence="11">SMP-LTD domain-containing protein</fullName>
    </recommendedName>
</protein>
<evidence type="ECO:0000256" key="6">
    <source>
        <dbReference type="ARBA" id="ARBA00023055"/>
    </source>
</evidence>
<sequence length="1048" mass="117772">MNKRKDGKITLGMIKGKPINTSVPSIAIRFHANAEELEELYQSEEESTDKPSNEKTKCTESTSELESSPLRSYLPRIGKRSTSIDTSFTAQDSSPPSDPWKFFAEIKGKITKSVEDTITEIKQRNQESEGSSRKSKLTRDKDSLSDSEDMSESSISKTCGAVSTTEGVEMSSDDETPSLEKDKKSSETLNLDSVTPTPCTAKQKFKFVRKKKPSKEGNISLSTLANIYEINTGLKASISDEKRSASDENIEVESGVEALEDINFQQAQSSGTEESDRISTTSSDIKLIHQGSTDEDVLSNIIETIDNVRFDEEKVLNIQQVSGADIRRSFLSEDRSRTYLAPEGFVDVRSQLAEVSWVDIIYGYRYVIAITAVLLFYFCMSIPVYISGFMAGTMFTLAATGVYNKFFSFNTKTTGLTDKPFNIPVYSTQAILEIPAAKEYQPVTKFEGWMNEYPDNYNPESYHISQTQSIYVRLQGNLLRISHTRAKIPKRAMWNEPKHKLNFTHHRIYNLLGARVSLLPEGLNKKRHWSKKYPICITLSKDQLNFDYYNSKDTLFGEEDKKSKCSDMDTVSVKSDKSGKSGKSFLRKKKYAVQTQVFSKLTEEEEDFELESGSSRPSSPSPPEEPSPDISEDNIKLNDEEVAELLKDVFEPEDDQADDDLVSLADWGTFTPEQDSPNETHIYLFGRTDREKEDWFRRFVTATHKGAHLATADNLSIDSITSVSDTLLTSAKNEADYLKYMAKFQKKKQILENPTAEESEQAANVLWINALVGRVLFDCTRDATFTKRVKDRIQRKLSSIKLPFFIEQLTVSELSLGSTPPLIHKTSNPVLDQRGLWVDLDITYEGVLVLTLVTKLNLMKLKQPPADINLCDNRAAKWQHSDVDDTAESSTDDDVNFIPPTGKVLDDVGNPVMGLGGTSNKSKKLIKMVDKIAESKFFQAATENRYIKKAMEGVSNTDLGLKVELKGLVGTLVLNVPPPPSDRVWLGFRPTPKLWLTAHPIVGERNISFLGQLTSWIEKKLSQEFQKVLVIPNMEDILIPVMSPKLPE</sequence>
<keyword evidence="2" id="KW-0813">Transport</keyword>
<evidence type="ECO:0000256" key="9">
    <source>
        <dbReference type="SAM" id="MobiDB-lite"/>
    </source>
</evidence>
<keyword evidence="13" id="KW-1185">Reference proteome</keyword>
<keyword evidence="3 10" id="KW-0812">Transmembrane</keyword>
<feature type="transmembrane region" description="Helical" evidence="10">
    <location>
        <begin position="366"/>
        <end position="386"/>
    </location>
</feature>
<feature type="compositionally biased region" description="Basic and acidic residues" evidence="9">
    <location>
        <begin position="48"/>
        <end position="58"/>
    </location>
</feature>
<accession>A0A8K0CCD8</accession>
<feature type="region of interest" description="Disordered" evidence="9">
    <location>
        <begin position="120"/>
        <end position="195"/>
    </location>
</feature>
<dbReference type="PANTHER" id="PTHR13466">
    <property type="entry name" value="TEX2 PROTEIN-RELATED"/>
    <property type="match status" value="1"/>
</dbReference>
<evidence type="ECO:0000256" key="1">
    <source>
        <dbReference type="ARBA" id="ARBA00004586"/>
    </source>
</evidence>
<proteinExistence type="predicted"/>
<dbReference type="InterPro" id="IPR031468">
    <property type="entry name" value="SMP_LBD"/>
</dbReference>
<keyword evidence="7" id="KW-0446">Lipid-binding</keyword>
<comment type="subcellular location">
    <subcellularLocation>
        <location evidence="1">Endoplasmic reticulum membrane</location>
    </subcellularLocation>
</comment>
<keyword evidence="8 10" id="KW-0472">Membrane</keyword>
<evidence type="ECO:0000256" key="3">
    <source>
        <dbReference type="ARBA" id="ARBA00022692"/>
    </source>
</evidence>
<keyword evidence="5 10" id="KW-1133">Transmembrane helix</keyword>
<name>A0A8K0CCD8_IGNLU</name>
<dbReference type="CDD" id="cd21675">
    <property type="entry name" value="SMP_TEX2"/>
    <property type="match status" value="1"/>
</dbReference>
<keyword evidence="4" id="KW-0256">Endoplasmic reticulum</keyword>
<dbReference type="EMBL" id="VTPC01090590">
    <property type="protein sequence ID" value="KAF2882701.1"/>
    <property type="molecule type" value="Genomic_DNA"/>
</dbReference>
<evidence type="ECO:0000256" key="8">
    <source>
        <dbReference type="ARBA" id="ARBA00023136"/>
    </source>
</evidence>
<feature type="compositionally biased region" description="Polar residues" evidence="9">
    <location>
        <begin position="80"/>
        <end position="95"/>
    </location>
</feature>
<keyword evidence="6" id="KW-0445">Lipid transport</keyword>
<organism evidence="12 13">
    <name type="scientific">Ignelater luminosus</name>
    <name type="common">Cucubano</name>
    <name type="synonym">Pyrophorus luminosus</name>
    <dbReference type="NCBI Taxonomy" id="2038154"/>
    <lineage>
        <taxon>Eukaryota</taxon>
        <taxon>Metazoa</taxon>
        <taxon>Ecdysozoa</taxon>
        <taxon>Arthropoda</taxon>
        <taxon>Hexapoda</taxon>
        <taxon>Insecta</taxon>
        <taxon>Pterygota</taxon>
        <taxon>Neoptera</taxon>
        <taxon>Endopterygota</taxon>
        <taxon>Coleoptera</taxon>
        <taxon>Polyphaga</taxon>
        <taxon>Elateriformia</taxon>
        <taxon>Elateroidea</taxon>
        <taxon>Elateridae</taxon>
        <taxon>Agrypninae</taxon>
        <taxon>Pyrophorini</taxon>
        <taxon>Ignelater</taxon>
    </lineage>
</organism>
<evidence type="ECO:0000256" key="10">
    <source>
        <dbReference type="SAM" id="Phobius"/>
    </source>
</evidence>
<dbReference type="PROSITE" id="PS51847">
    <property type="entry name" value="SMP"/>
    <property type="match status" value="1"/>
</dbReference>
<gene>
    <name evidence="12" type="ORF">ILUMI_23434</name>
</gene>
<evidence type="ECO:0000313" key="13">
    <source>
        <dbReference type="Proteomes" id="UP000801492"/>
    </source>
</evidence>
<dbReference type="GO" id="GO:0005789">
    <property type="term" value="C:endoplasmic reticulum membrane"/>
    <property type="evidence" value="ECO:0007669"/>
    <property type="project" value="UniProtKB-SubCell"/>
</dbReference>
<feature type="domain" description="SMP-LTD" evidence="11">
    <location>
        <begin position="761"/>
        <end position="1040"/>
    </location>
</feature>
<dbReference type="Proteomes" id="UP000801492">
    <property type="component" value="Unassembled WGS sequence"/>
</dbReference>